<feature type="transmembrane region" description="Helical" evidence="2">
    <location>
        <begin position="20"/>
        <end position="38"/>
    </location>
</feature>
<sequence length="92" mass="10740">MNPPNGRREWHLDKTVSIGHIISTLVIALSLFSWALTIDKRVEQNAQSIEFLAQNHKRLENHVDSTRNEIRQDLRAINAKLDRLIERRMDGQ</sequence>
<proteinExistence type="predicted"/>
<reference evidence="5" key="3">
    <citation type="journal article" date="2018" name="Genome Biol. Evol.">
        <title>Culture-Facilitated Comparative Genomics of the Facultative Symbiont Hamiltonella defensa.</title>
        <authorList>
            <person name="Chevignon G."/>
            <person name="Boyd B.M."/>
            <person name="Brandt J.W."/>
            <person name="Oliver K.M."/>
            <person name="Strand M.R."/>
        </authorList>
    </citation>
    <scope>NUCLEOTIDE SEQUENCE</scope>
    <source>
        <strain evidence="3">A2C</strain>
        <strain evidence="5">ZA17</strain>
    </source>
</reference>
<dbReference type="RefSeq" id="WP_015874075.1">
    <property type="nucleotide sequence ID" value="NZ_CADIJH010000029.1"/>
</dbReference>
<evidence type="ECO:0000256" key="1">
    <source>
        <dbReference type="SAM" id="Coils"/>
    </source>
</evidence>
<gene>
    <name evidence="3" type="ORF">BJP41_06715</name>
    <name evidence="4" type="ORF">BJP43_05760</name>
    <name evidence="5" type="ORF">BJP43_09680</name>
</gene>
<dbReference type="EMBL" id="CP017606">
    <property type="protein sequence ID" value="ATW30065.1"/>
    <property type="molecule type" value="Genomic_DNA"/>
</dbReference>
<dbReference type="Proteomes" id="UP000230008">
    <property type="component" value="Chromosome"/>
</dbReference>
<name>A0A2D3SY33_9ENTR</name>
<dbReference type="Proteomes" id="UP000229055">
    <property type="component" value="Chromosome"/>
</dbReference>
<dbReference type="EMBL" id="CP017613">
    <property type="protein sequence ID" value="ATW34481.1"/>
    <property type="molecule type" value="Genomic_DNA"/>
</dbReference>
<reference evidence="6 7" key="2">
    <citation type="submission" date="2017-11" db="EMBL/GenBank/DDBJ databases">
        <title>PacBio sequencing of new strain of the secondary endosymbiont Candidatus Hamiltonella defensa.</title>
        <authorList>
            <person name="Strand M.R."/>
            <person name="Oliver K."/>
        </authorList>
    </citation>
    <scope>NUCLEOTIDE SEQUENCE [LARGE SCALE GENOMIC DNA]</scope>
    <source>
        <strain evidence="7">A2C</strain>
        <strain evidence="6">ZA17</strain>
    </source>
</reference>
<dbReference type="OMA" id="ITWAGSI"/>
<dbReference type="GeneID" id="66261299"/>
<evidence type="ECO:0000313" key="6">
    <source>
        <dbReference type="Proteomes" id="UP000229055"/>
    </source>
</evidence>
<evidence type="ECO:0000313" key="4">
    <source>
        <dbReference type="EMBL" id="ATW33850.1"/>
    </source>
</evidence>
<keyword evidence="1" id="KW-0175">Coiled coil</keyword>
<evidence type="ECO:0000313" key="5">
    <source>
        <dbReference type="EMBL" id="ATW34481.1"/>
    </source>
</evidence>
<evidence type="ECO:0000313" key="3">
    <source>
        <dbReference type="EMBL" id="ATW30065.1"/>
    </source>
</evidence>
<accession>A0A2D3SY33</accession>
<evidence type="ECO:0000256" key="2">
    <source>
        <dbReference type="SAM" id="Phobius"/>
    </source>
</evidence>
<dbReference type="EMBL" id="CP017613">
    <property type="protein sequence ID" value="ATW33850.1"/>
    <property type="molecule type" value="Genomic_DNA"/>
</dbReference>
<reference evidence="6 7" key="1">
    <citation type="submission" date="2016-10" db="EMBL/GenBank/DDBJ databases">
        <authorList>
            <person name="Chevignon G."/>
        </authorList>
    </citation>
    <scope>NUCLEOTIDE SEQUENCE [LARGE SCALE GENOMIC DNA]</scope>
    <source>
        <strain evidence="7">A2C</strain>
        <strain evidence="6">ZA17</strain>
    </source>
</reference>
<keyword evidence="2" id="KW-1133">Transmembrane helix</keyword>
<protein>
    <submittedName>
        <fullName evidence="5">Uncharacterized protein</fullName>
    </submittedName>
</protein>
<feature type="coiled-coil region" evidence="1">
    <location>
        <begin position="49"/>
        <end position="87"/>
    </location>
</feature>
<evidence type="ECO:0000313" key="7">
    <source>
        <dbReference type="Proteomes" id="UP000230008"/>
    </source>
</evidence>
<keyword evidence="2" id="KW-0812">Transmembrane</keyword>
<dbReference type="AlphaFoldDB" id="A0A2D3SY33"/>
<organism evidence="5 6">
    <name type="scientific">Candidatus Williamhamiltonella defendens</name>
    <dbReference type="NCBI Taxonomy" id="138072"/>
    <lineage>
        <taxon>Bacteria</taxon>
        <taxon>Pseudomonadati</taxon>
        <taxon>Pseudomonadota</taxon>
        <taxon>Gammaproteobacteria</taxon>
        <taxon>Enterobacterales</taxon>
        <taxon>Enterobacteriaceae</taxon>
        <taxon>aphid secondary symbionts</taxon>
        <taxon>Candidatus Williamhamiltonella</taxon>
    </lineage>
</organism>
<keyword evidence="2" id="KW-0472">Membrane</keyword>